<keyword evidence="7" id="KW-1185">Reference proteome</keyword>
<comment type="similarity">
    <text evidence="2">Belongs to the bacterial PQQ dehydrogenase family.</text>
</comment>
<dbReference type="InterPro" id="IPR011047">
    <property type="entry name" value="Quinoprotein_ADH-like_sf"/>
</dbReference>
<dbReference type="SMART" id="SM00564">
    <property type="entry name" value="PQQ"/>
    <property type="match status" value="4"/>
</dbReference>
<dbReference type="Proteomes" id="UP000065641">
    <property type="component" value="Chromosome"/>
</dbReference>
<evidence type="ECO:0000313" key="7">
    <source>
        <dbReference type="Proteomes" id="UP000065641"/>
    </source>
</evidence>
<feature type="chain" id="PRO_5006601357" evidence="4">
    <location>
        <begin position="30"/>
        <end position="673"/>
    </location>
</feature>
<evidence type="ECO:0000256" key="1">
    <source>
        <dbReference type="ARBA" id="ARBA00001931"/>
    </source>
</evidence>
<proteinExistence type="inferred from homology"/>
<keyword evidence="3" id="KW-0560">Oxidoreductase</keyword>
<feature type="domain" description="Pyrrolo-quinoline quinone repeat" evidence="5">
    <location>
        <begin position="35"/>
        <end position="658"/>
    </location>
</feature>
<dbReference type="InterPro" id="IPR018391">
    <property type="entry name" value="PQQ_b-propeller_rpt"/>
</dbReference>
<evidence type="ECO:0000256" key="2">
    <source>
        <dbReference type="ARBA" id="ARBA00008156"/>
    </source>
</evidence>
<dbReference type="KEGG" id="pspi:PS2015_677"/>
<dbReference type="InterPro" id="IPR002372">
    <property type="entry name" value="PQQ_rpt_dom"/>
</dbReference>
<dbReference type="SUPFAM" id="SSF50998">
    <property type="entry name" value="Quinoprotein alcohol dehydrogenase-like"/>
    <property type="match status" value="1"/>
</dbReference>
<gene>
    <name evidence="6" type="ORF">PS2015_677</name>
</gene>
<dbReference type="RefSeq" id="WP_169792265.1">
    <property type="nucleotide sequence ID" value="NZ_CP013189.1"/>
</dbReference>
<accession>A0A0S2KAH0</accession>
<dbReference type="Gene3D" id="2.140.10.10">
    <property type="entry name" value="Quinoprotein alcohol dehydrogenase-like superfamily"/>
    <property type="match status" value="2"/>
</dbReference>
<evidence type="ECO:0000256" key="4">
    <source>
        <dbReference type="SAM" id="SignalP"/>
    </source>
</evidence>
<comment type="cofactor">
    <cofactor evidence="1">
        <name>pyrroloquinoline quinone</name>
        <dbReference type="ChEBI" id="CHEBI:58442"/>
    </cofactor>
</comment>
<evidence type="ECO:0000313" key="6">
    <source>
        <dbReference type="EMBL" id="ALO45357.1"/>
    </source>
</evidence>
<dbReference type="PATRIC" id="fig|1249552.3.peg.682"/>
<protein>
    <submittedName>
        <fullName evidence="6">Putative PQQ enzyme repeat protein</fullName>
    </submittedName>
</protein>
<dbReference type="PANTHER" id="PTHR32303">
    <property type="entry name" value="QUINOPROTEIN ALCOHOL DEHYDROGENASE (CYTOCHROME C)"/>
    <property type="match status" value="1"/>
</dbReference>
<dbReference type="EMBL" id="CP013189">
    <property type="protein sequence ID" value="ALO45357.1"/>
    <property type="molecule type" value="Genomic_DNA"/>
</dbReference>
<keyword evidence="4" id="KW-0732">Signal</keyword>
<sequence precursor="true">MKINNTRMAGGLLSVAVSAAMAVPALVSAQESIEWLTLGSDYAHTRFIPASQINADNFESLQTAWVWDGASFQASSGRSTPSYIDGILYTVAGDRRHVVAIDPETGETIWSYREPHTFRHEYSMRKDYGKGVAYGEVNGRGVIYNISPGFFLTALDAKTGAPLEGFGHEIGVEGFPETGVVDLQKVIADYMGYEFDPYYGIPLEEGYITSSSPAIVVNDTVVVGNSAEQGYNQTRIENIPGDILGFDIATGEFKWKFNIIPDKGEFGWDTWQDGDGNQIDDPRAYTGENSSWAPMAADPDLNMVYVNTNSASIDFYRGHTQGDNLYGSSVIALDASTGERKWHFQLVHKDVWNYDTPTAPVLLDVQQNGRTVPILAQVSKQSFTYVFNRETGEPIWPIEERPVPQSKIPGEVLAATQPFPTKPAPYDMQGLTHDDLIDFTPELRQQAIEAISSFEIGPLFHPPLHRDNDLGYQGSLWCPGDIGGVNIDGPAAADPTTGTLFVTSRKGCTNRIIAPAQERDAMLELPTGTTFARYAPLRAALVRGPQGLPLFKPPFSRITAIDLNTGDHKWWIPVGETPDRVKNHPALAGVDVGNTGSGTVAPMTVTSTMLMYASTFGDGTPALYAVDKETGEEIGRVEVPGVSRYGMMNFQHEGKQYVVLQTGSTLTALALPD</sequence>
<feature type="signal peptide" evidence="4">
    <location>
        <begin position="1"/>
        <end position="29"/>
    </location>
</feature>
<name>A0A0S2KAH0_9GAMM</name>
<evidence type="ECO:0000259" key="5">
    <source>
        <dbReference type="Pfam" id="PF01011"/>
    </source>
</evidence>
<evidence type="ECO:0000256" key="3">
    <source>
        <dbReference type="ARBA" id="ARBA00023002"/>
    </source>
</evidence>
<reference evidence="6 7" key="1">
    <citation type="submission" date="2015-11" db="EMBL/GenBank/DDBJ databases">
        <authorList>
            <person name="Zhang Y."/>
            <person name="Guo Z."/>
        </authorList>
    </citation>
    <scope>NUCLEOTIDE SEQUENCE [LARGE SCALE GENOMIC DNA]</scope>
    <source>
        <strain evidence="6 7">KCTC 32221</strain>
    </source>
</reference>
<dbReference type="STRING" id="1249552.PS2015_677"/>
<dbReference type="GO" id="GO:0016491">
    <property type="term" value="F:oxidoreductase activity"/>
    <property type="evidence" value="ECO:0007669"/>
    <property type="project" value="UniProtKB-KW"/>
</dbReference>
<dbReference type="Pfam" id="PF01011">
    <property type="entry name" value="PQQ"/>
    <property type="match status" value="1"/>
</dbReference>
<organism evidence="6 7">
    <name type="scientific">Pseudohongiella spirulinae</name>
    <dbReference type="NCBI Taxonomy" id="1249552"/>
    <lineage>
        <taxon>Bacteria</taxon>
        <taxon>Pseudomonadati</taxon>
        <taxon>Pseudomonadota</taxon>
        <taxon>Gammaproteobacteria</taxon>
        <taxon>Pseudomonadales</taxon>
        <taxon>Pseudohongiellaceae</taxon>
        <taxon>Pseudohongiella</taxon>
    </lineage>
</organism>
<dbReference type="AlphaFoldDB" id="A0A0S2KAH0"/>